<feature type="compositionally biased region" description="Polar residues" evidence="1">
    <location>
        <begin position="103"/>
        <end position="112"/>
    </location>
</feature>
<evidence type="ECO:0000313" key="3">
    <source>
        <dbReference type="Proteomes" id="UP000243459"/>
    </source>
</evidence>
<dbReference type="Gramene" id="ONK66830">
    <property type="protein sequence ID" value="ONK66830"/>
    <property type="gene ID" value="A4U43_C06F12450"/>
</dbReference>
<feature type="compositionally biased region" description="Basic and acidic residues" evidence="1">
    <location>
        <begin position="89"/>
        <end position="102"/>
    </location>
</feature>
<accession>A0A5P1ES04</accession>
<dbReference type="Proteomes" id="UP000243459">
    <property type="component" value="Chromosome 6"/>
</dbReference>
<dbReference type="AlphaFoldDB" id="A0A5P1ES04"/>
<feature type="region of interest" description="Disordered" evidence="1">
    <location>
        <begin position="53"/>
        <end position="127"/>
    </location>
</feature>
<gene>
    <name evidence="2" type="ORF">A4U43_C06F12450</name>
</gene>
<protein>
    <submittedName>
        <fullName evidence="2">Uncharacterized protein</fullName>
    </submittedName>
</protein>
<proteinExistence type="predicted"/>
<keyword evidence="3" id="KW-1185">Reference proteome</keyword>
<feature type="compositionally biased region" description="Polar residues" evidence="1">
    <location>
        <begin position="53"/>
        <end position="62"/>
    </location>
</feature>
<evidence type="ECO:0000313" key="2">
    <source>
        <dbReference type="EMBL" id="ONK66830.1"/>
    </source>
</evidence>
<organism evidence="2 3">
    <name type="scientific">Asparagus officinalis</name>
    <name type="common">Garden asparagus</name>
    <dbReference type="NCBI Taxonomy" id="4686"/>
    <lineage>
        <taxon>Eukaryota</taxon>
        <taxon>Viridiplantae</taxon>
        <taxon>Streptophyta</taxon>
        <taxon>Embryophyta</taxon>
        <taxon>Tracheophyta</taxon>
        <taxon>Spermatophyta</taxon>
        <taxon>Magnoliopsida</taxon>
        <taxon>Liliopsida</taxon>
        <taxon>Asparagales</taxon>
        <taxon>Asparagaceae</taxon>
        <taxon>Asparagoideae</taxon>
        <taxon>Asparagus</taxon>
    </lineage>
</organism>
<reference evidence="3" key="1">
    <citation type="journal article" date="2017" name="Nat. Commun.">
        <title>The asparagus genome sheds light on the origin and evolution of a young Y chromosome.</title>
        <authorList>
            <person name="Harkess A."/>
            <person name="Zhou J."/>
            <person name="Xu C."/>
            <person name="Bowers J.E."/>
            <person name="Van der Hulst R."/>
            <person name="Ayyampalayam S."/>
            <person name="Mercati F."/>
            <person name="Riccardi P."/>
            <person name="McKain M.R."/>
            <person name="Kakrana A."/>
            <person name="Tang H."/>
            <person name="Ray J."/>
            <person name="Groenendijk J."/>
            <person name="Arikit S."/>
            <person name="Mathioni S.M."/>
            <person name="Nakano M."/>
            <person name="Shan H."/>
            <person name="Telgmann-Rauber A."/>
            <person name="Kanno A."/>
            <person name="Yue Z."/>
            <person name="Chen H."/>
            <person name="Li W."/>
            <person name="Chen Y."/>
            <person name="Xu X."/>
            <person name="Zhang Y."/>
            <person name="Luo S."/>
            <person name="Chen H."/>
            <person name="Gao J."/>
            <person name="Mao Z."/>
            <person name="Pires J.C."/>
            <person name="Luo M."/>
            <person name="Kudrna D."/>
            <person name="Wing R.A."/>
            <person name="Meyers B.C."/>
            <person name="Yi K."/>
            <person name="Kong H."/>
            <person name="Lavrijsen P."/>
            <person name="Sunseri F."/>
            <person name="Falavigna A."/>
            <person name="Ye Y."/>
            <person name="Leebens-Mack J.H."/>
            <person name="Chen G."/>
        </authorList>
    </citation>
    <scope>NUCLEOTIDE SEQUENCE [LARGE SCALE GENOMIC DNA]</scope>
    <source>
        <strain evidence="3">cv. DH0086</strain>
    </source>
</reference>
<name>A0A5P1ES04_ASPOF</name>
<feature type="region of interest" description="Disordered" evidence="1">
    <location>
        <begin position="373"/>
        <end position="396"/>
    </location>
</feature>
<evidence type="ECO:0000256" key="1">
    <source>
        <dbReference type="SAM" id="MobiDB-lite"/>
    </source>
</evidence>
<sequence>MGFVKPLCSNSRALSSLFSKTPSNISVVTKPKPVTTKKPSLYSLFITNPSNLSDPGKSSTNWKLPIKDSASKSSHLSSPMRSSTNGKLLIKDPASKSTHLSDPKISSTNGKLQSKDRTAGEEEESPMELSLEAKMLVCRLMEDGYLKNGTLCRTWEAFDVQKIPTNLCFRNFLKTAAEKFGRDCQEVAKWLSGSDLKKIALFGCPSTERKSVFAAKRLRAFFHIQEEVVCRACTLRTSCKFMNKKVGTMNKVILEDVMRLITVYTLDSVPSQMVIPDEVKFSVSKLRAELEWEGGLALRVSPQQRTRTRSRGGGRGDWDVGGAGRGCAAGGGAQVARDGGFEAERELRRGGGTTRNVAAHGLHGRRTAALSAVEGRGDTRELASARGGRLREGGKVEPKGVPLARVVG</sequence>
<feature type="compositionally biased region" description="Basic and acidic residues" evidence="1">
    <location>
        <begin position="375"/>
        <end position="396"/>
    </location>
</feature>
<dbReference type="EMBL" id="CM007386">
    <property type="protein sequence ID" value="ONK66830.1"/>
    <property type="molecule type" value="Genomic_DNA"/>
</dbReference>